<dbReference type="RefSeq" id="WP_141614284.1">
    <property type="nucleotide sequence ID" value="NZ_CP041253.1"/>
</dbReference>
<accession>A0A514CGT7</accession>
<organism evidence="2 3">
    <name type="scientific">Echinicola soli</name>
    <dbReference type="NCBI Taxonomy" id="2591634"/>
    <lineage>
        <taxon>Bacteria</taxon>
        <taxon>Pseudomonadati</taxon>
        <taxon>Bacteroidota</taxon>
        <taxon>Cytophagia</taxon>
        <taxon>Cytophagales</taxon>
        <taxon>Cyclobacteriaceae</taxon>
        <taxon>Echinicola</taxon>
    </lineage>
</organism>
<name>A0A514CGT7_9BACT</name>
<sequence length="120" mass="13725">MIKEQKTMKWLRWAAAGVFGAMLVLNIMVGLDFEKDKVLPSVTLVELGNQAFARGESDDDGYWFTDEEQKDIYNSQGSVGGIFRYVGVGADWEYGIVGTHYYCDGWGLYCDYDEPYTERY</sequence>
<keyword evidence="1" id="KW-0472">Membrane</keyword>
<evidence type="ECO:0000313" key="2">
    <source>
        <dbReference type="EMBL" id="QDH79032.1"/>
    </source>
</evidence>
<protein>
    <submittedName>
        <fullName evidence="2">Uncharacterized protein</fullName>
    </submittedName>
</protein>
<evidence type="ECO:0000256" key="1">
    <source>
        <dbReference type="SAM" id="Phobius"/>
    </source>
</evidence>
<keyword evidence="3" id="KW-1185">Reference proteome</keyword>
<gene>
    <name evidence="2" type="ORF">FKX85_08270</name>
</gene>
<dbReference type="Proteomes" id="UP000316614">
    <property type="component" value="Chromosome"/>
</dbReference>
<evidence type="ECO:0000313" key="3">
    <source>
        <dbReference type="Proteomes" id="UP000316614"/>
    </source>
</evidence>
<dbReference type="KEGG" id="echi:FKX85_08270"/>
<dbReference type="EMBL" id="CP041253">
    <property type="protein sequence ID" value="QDH79032.1"/>
    <property type="molecule type" value="Genomic_DNA"/>
</dbReference>
<reference evidence="2 3" key="1">
    <citation type="submission" date="2019-06" db="EMBL/GenBank/DDBJ databases">
        <title>Echinicola alkalisoli sp. nov. isolated from saline soil.</title>
        <authorList>
            <person name="Sun J.-Q."/>
            <person name="Xu L."/>
        </authorList>
    </citation>
    <scope>NUCLEOTIDE SEQUENCE [LARGE SCALE GENOMIC DNA]</scope>
    <source>
        <strain evidence="2 3">LN3S3</strain>
    </source>
</reference>
<keyword evidence="1" id="KW-0812">Transmembrane</keyword>
<feature type="transmembrane region" description="Helical" evidence="1">
    <location>
        <begin position="12"/>
        <end position="31"/>
    </location>
</feature>
<dbReference type="OrthoDB" id="840423at2"/>
<keyword evidence="1" id="KW-1133">Transmembrane helix</keyword>
<proteinExistence type="predicted"/>
<dbReference type="AlphaFoldDB" id="A0A514CGT7"/>